<dbReference type="InterPro" id="IPR036412">
    <property type="entry name" value="HAD-like_sf"/>
</dbReference>
<dbReference type="GO" id="GO:0046872">
    <property type="term" value="F:metal ion binding"/>
    <property type="evidence" value="ECO:0007669"/>
    <property type="project" value="UniProtKB-KW"/>
</dbReference>
<evidence type="ECO:0000256" key="1">
    <source>
        <dbReference type="ARBA" id="ARBA00022801"/>
    </source>
</evidence>
<keyword evidence="2" id="KW-0460">Magnesium</keyword>
<evidence type="ECO:0000313" key="4">
    <source>
        <dbReference type="Proteomes" id="UP000282322"/>
    </source>
</evidence>
<dbReference type="SUPFAM" id="SSF56784">
    <property type="entry name" value="HAD-like"/>
    <property type="match status" value="1"/>
</dbReference>
<dbReference type="Pfam" id="PF02358">
    <property type="entry name" value="Trehalose_PPase"/>
    <property type="match status" value="1"/>
</dbReference>
<comment type="catalytic activity">
    <reaction evidence="2">
        <text>alpha,alpha-trehalose 6-phosphate + H2O = alpha,alpha-trehalose + phosphate</text>
        <dbReference type="Rhea" id="RHEA:23420"/>
        <dbReference type="ChEBI" id="CHEBI:15377"/>
        <dbReference type="ChEBI" id="CHEBI:16551"/>
        <dbReference type="ChEBI" id="CHEBI:43474"/>
        <dbReference type="ChEBI" id="CHEBI:58429"/>
        <dbReference type="EC" id="3.1.3.12"/>
    </reaction>
</comment>
<dbReference type="Gene3D" id="3.30.70.1020">
    <property type="entry name" value="Trehalose-6-phosphate phosphatase related protein, domain 2"/>
    <property type="match status" value="1"/>
</dbReference>
<comment type="cofactor">
    <cofactor evidence="2">
        <name>Mg(2+)</name>
        <dbReference type="ChEBI" id="CHEBI:18420"/>
    </cofactor>
</comment>
<dbReference type="RefSeq" id="WP_124956007.1">
    <property type="nucleotide sequence ID" value="NZ_RRCH01000031.1"/>
</dbReference>
<dbReference type="Proteomes" id="UP000282322">
    <property type="component" value="Unassembled WGS sequence"/>
</dbReference>
<comment type="caution">
    <text evidence="3">The sequence shown here is derived from an EMBL/GenBank/DDBJ whole genome shotgun (WGS) entry which is preliminary data.</text>
</comment>
<dbReference type="UniPathway" id="UPA00299"/>
<dbReference type="GO" id="GO:0005992">
    <property type="term" value="P:trehalose biosynthetic process"/>
    <property type="evidence" value="ECO:0007669"/>
    <property type="project" value="UniProtKB-UniPathway"/>
</dbReference>
<name>A0A3P3R8J1_9EURY</name>
<dbReference type="NCBIfam" id="TIGR00685">
    <property type="entry name" value="T6PP"/>
    <property type="match status" value="1"/>
</dbReference>
<comment type="pathway">
    <text evidence="2">Glycan biosynthesis; trehalose biosynthesis.</text>
</comment>
<dbReference type="PANTHER" id="PTHR43768:SF3">
    <property type="entry name" value="TREHALOSE 6-PHOSPHATE PHOSPHATASE"/>
    <property type="match status" value="1"/>
</dbReference>
<dbReference type="OrthoDB" id="70105at2157"/>
<dbReference type="GO" id="GO:0004805">
    <property type="term" value="F:trehalose-phosphatase activity"/>
    <property type="evidence" value="ECO:0007669"/>
    <property type="project" value="UniProtKB-EC"/>
</dbReference>
<evidence type="ECO:0000256" key="2">
    <source>
        <dbReference type="RuleBase" id="RU361117"/>
    </source>
</evidence>
<organism evidence="3 4">
    <name type="scientific">Halocatena pleomorpha</name>
    <dbReference type="NCBI Taxonomy" id="1785090"/>
    <lineage>
        <taxon>Archaea</taxon>
        <taxon>Methanobacteriati</taxon>
        <taxon>Methanobacteriota</taxon>
        <taxon>Stenosarchaea group</taxon>
        <taxon>Halobacteria</taxon>
        <taxon>Halobacteriales</taxon>
        <taxon>Natronomonadaceae</taxon>
        <taxon>Halocatena</taxon>
    </lineage>
</organism>
<proteinExistence type="inferred from homology"/>
<dbReference type="InterPro" id="IPR023214">
    <property type="entry name" value="HAD_sf"/>
</dbReference>
<reference evidence="3 4" key="1">
    <citation type="submission" date="2018-11" db="EMBL/GenBank/DDBJ databases">
        <title>Taxonoimc description of Halomarina strain SPP-AMP-1.</title>
        <authorList>
            <person name="Pal Y."/>
            <person name="Srinivasana K."/>
            <person name="Verma A."/>
            <person name="Kumar P."/>
        </authorList>
    </citation>
    <scope>NUCLEOTIDE SEQUENCE [LARGE SCALE GENOMIC DNA]</scope>
    <source>
        <strain evidence="3 4">SPP-AMP-1</strain>
    </source>
</reference>
<dbReference type="EMBL" id="RRCH01000031">
    <property type="protein sequence ID" value="RRJ28960.1"/>
    <property type="molecule type" value="Genomic_DNA"/>
</dbReference>
<gene>
    <name evidence="3" type="primary">otsB</name>
    <name evidence="3" type="ORF">EIK79_14710</name>
</gene>
<dbReference type="InterPro" id="IPR044651">
    <property type="entry name" value="OTSB-like"/>
</dbReference>
<protein>
    <recommendedName>
        <fullName evidence="2">Trehalose 6-phosphate phosphatase</fullName>
        <ecNumber evidence="2">3.1.3.12</ecNumber>
    </recommendedName>
</protein>
<dbReference type="EC" id="3.1.3.12" evidence="2"/>
<keyword evidence="2" id="KW-0479">Metal-binding</keyword>
<evidence type="ECO:0000313" key="3">
    <source>
        <dbReference type="EMBL" id="RRJ28960.1"/>
    </source>
</evidence>
<accession>A0A3P3R8J1</accession>
<comment type="similarity">
    <text evidence="2">Belongs to the trehalose phosphatase family.</text>
</comment>
<keyword evidence="1 2" id="KW-0378">Hydrolase</keyword>
<dbReference type="PANTHER" id="PTHR43768">
    <property type="entry name" value="TREHALOSE 6-PHOSPHATE PHOSPHATASE"/>
    <property type="match status" value="1"/>
</dbReference>
<keyword evidence="4" id="KW-1185">Reference proteome</keyword>
<dbReference type="Gene3D" id="3.40.50.1000">
    <property type="entry name" value="HAD superfamily/HAD-like"/>
    <property type="match status" value="1"/>
</dbReference>
<dbReference type="InterPro" id="IPR003337">
    <property type="entry name" value="Trehalose_PPase"/>
</dbReference>
<comment type="function">
    <text evidence="2">Removes the phosphate from trehalose 6-phosphate to produce free trehalose.</text>
</comment>
<dbReference type="AlphaFoldDB" id="A0A3P3R8J1"/>
<sequence>MDDSTDTQHDTVASVPWILSETDRLGQQLATTDAQRLFLGLDFDGTLAPHVDEPSAAEPTAENQELLRTLSRQAGVDIAVISGRALDDVRDRVGIDGVEYAGNHGLELDGASPLSDPDATRAQIRTVCDRLETEIDHEDCAIENKGITATVHYRRVDDEESKARIRSIVETVVEDDASDLRCTRGANIVEIRPAIDWDKGEAVQWFVDRRSDACLPMYIGDDTTDEDVFRAIAPDGIGVHVGTDGTAATYRVADVEAVTAVLQWLADAGVDELVGENNSNP</sequence>